<evidence type="ECO:0000313" key="1">
    <source>
        <dbReference type="EMBL" id="KAF0296523.1"/>
    </source>
</evidence>
<keyword evidence="2" id="KW-1185">Reference proteome</keyword>
<gene>
    <name evidence="1" type="ORF">FJT64_006082</name>
</gene>
<sequence length="394" mass="42480">MSSTCVLQGGALDFFASLPEQIRGDYQTTKNALAERYSQLQNPLQAQVELARACQQPGETVSDFADRLRQLGRLAHPQAVPDDPTLDASLRGLFICGLRDAGLKSVLCNKSPDSMDAAVKIAREFQSQQTALMAMQQFGTAVGAHEAMTPQVMVASSGGSGVNQAVALQSLERRMDDIQQALQQLYPALRVFGAREEGVAAAAAAYVRPGPEPVKGIFVIGDSMVRRADLRPASADYRVETWVPRGKTWHACVPVLEGRARVWEQQCLNDGVIPWQIVIWLGGNDVYPRTSPPRPLTSGALETIGDSLRAIGTRAMDGVVLLGPVPRPSRDASDCWEDTAAFQLDRALCTVARERDDQPRCDLGGVAPTDPTDVTARRHDVIGGVAAGSRPITL</sequence>
<organism evidence="1 2">
    <name type="scientific">Amphibalanus amphitrite</name>
    <name type="common">Striped barnacle</name>
    <name type="synonym">Balanus amphitrite</name>
    <dbReference type="NCBI Taxonomy" id="1232801"/>
    <lineage>
        <taxon>Eukaryota</taxon>
        <taxon>Metazoa</taxon>
        <taxon>Ecdysozoa</taxon>
        <taxon>Arthropoda</taxon>
        <taxon>Crustacea</taxon>
        <taxon>Multicrustacea</taxon>
        <taxon>Cirripedia</taxon>
        <taxon>Thoracica</taxon>
        <taxon>Thoracicalcarea</taxon>
        <taxon>Balanomorpha</taxon>
        <taxon>Balanoidea</taxon>
        <taxon>Balanidae</taxon>
        <taxon>Amphibalaninae</taxon>
        <taxon>Amphibalanus</taxon>
    </lineage>
</organism>
<proteinExistence type="predicted"/>
<name>A0A6A4VS74_AMPAM</name>
<dbReference type="OrthoDB" id="775972at2759"/>
<dbReference type="EMBL" id="VIIS01001555">
    <property type="protein sequence ID" value="KAF0296523.1"/>
    <property type="molecule type" value="Genomic_DNA"/>
</dbReference>
<evidence type="ECO:0000313" key="2">
    <source>
        <dbReference type="Proteomes" id="UP000440578"/>
    </source>
</evidence>
<evidence type="ECO:0008006" key="3">
    <source>
        <dbReference type="Google" id="ProtNLM"/>
    </source>
</evidence>
<protein>
    <recommendedName>
        <fullName evidence="3">Retrotransposon gag domain-containing protein</fullName>
    </recommendedName>
</protein>
<accession>A0A6A4VS74</accession>
<dbReference type="SUPFAM" id="SSF52266">
    <property type="entry name" value="SGNH hydrolase"/>
    <property type="match status" value="1"/>
</dbReference>
<dbReference type="Proteomes" id="UP000440578">
    <property type="component" value="Unassembled WGS sequence"/>
</dbReference>
<comment type="caution">
    <text evidence="1">The sequence shown here is derived from an EMBL/GenBank/DDBJ whole genome shotgun (WGS) entry which is preliminary data.</text>
</comment>
<dbReference type="AlphaFoldDB" id="A0A6A4VS74"/>
<reference evidence="1 2" key="1">
    <citation type="submission" date="2019-07" db="EMBL/GenBank/DDBJ databases">
        <title>Draft genome assembly of a fouling barnacle, Amphibalanus amphitrite (Darwin, 1854): The first reference genome for Thecostraca.</title>
        <authorList>
            <person name="Kim W."/>
        </authorList>
    </citation>
    <scope>NUCLEOTIDE SEQUENCE [LARGE SCALE GENOMIC DNA]</scope>
    <source>
        <strain evidence="1">SNU_AA5</strain>
        <tissue evidence="1">Soma without cirri and trophi</tissue>
    </source>
</reference>